<dbReference type="Gene3D" id="3.40.50.920">
    <property type="match status" value="1"/>
</dbReference>
<keyword evidence="8 11" id="KW-0786">Thiamine pyrophosphate</keyword>
<dbReference type="FunFam" id="3.40.50.920:FF:000002">
    <property type="entry name" value="1-deoxy-D-xylulose-5-phosphate synthase"/>
    <property type="match status" value="1"/>
</dbReference>
<dbReference type="AlphaFoldDB" id="A0A1S7LEM8"/>
<feature type="binding site" evidence="11">
    <location>
        <begin position="114"/>
        <end position="116"/>
    </location>
    <ligand>
        <name>thiamine diphosphate</name>
        <dbReference type="ChEBI" id="CHEBI:58937"/>
    </ligand>
</feature>
<organism evidence="13">
    <name type="scientific">Magnetococcus massalia (strain MO-1)</name>
    <dbReference type="NCBI Taxonomy" id="451514"/>
    <lineage>
        <taxon>Bacteria</taxon>
        <taxon>Pseudomonadati</taxon>
        <taxon>Pseudomonadota</taxon>
        <taxon>Magnetococcia</taxon>
        <taxon>Magnetococcales</taxon>
        <taxon>Magnetococcaceae</taxon>
        <taxon>Magnetococcus</taxon>
    </lineage>
</organism>
<dbReference type="SMART" id="SM00861">
    <property type="entry name" value="Transket_pyr"/>
    <property type="match status" value="1"/>
</dbReference>
<accession>A0A1S7LEM8</accession>
<dbReference type="PANTHER" id="PTHR43322">
    <property type="entry name" value="1-D-DEOXYXYLULOSE 5-PHOSPHATE SYNTHASE-RELATED"/>
    <property type="match status" value="1"/>
</dbReference>
<dbReference type="EC" id="2.2.1.7" evidence="11"/>
<comment type="function">
    <text evidence="10 11">Catalyzes the acyloin condensation reaction between C atoms 2 and 3 of pyruvate and glyceraldehyde 3-phosphate to yield 1-deoxy-D-xylulose-5-phosphate (DXP).</text>
</comment>
<dbReference type="SUPFAM" id="SSF52922">
    <property type="entry name" value="TK C-terminal domain-like"/>
    <property type="match status" value="1"/>
</dbReference>
<dbReference type="UniPathway" id="UPA00064">
    <property type="reaction ID" value="UER00091"/>
</dbReference>
<name>A0A1S7LEM8_MAGMO</name>
<dbReference type="InterPro" id="IPR029061">
    <property type="entry name" value="THDP-binding"/>
</dbReference>
<dbReference type="GO" id="GO:0019288">
    <property type="term" value="P:isopentenyl diphosphate biosynthetic process, methylerythritol 4-phosphate pathway"/>
    <property type="evidence" value="ECO:0007669"/>
    <property type="project" value="TreeGrafter"/>
</dbReference>
<keyword evidence="5 11" id="KW-0479">Metal-binding</keyword>
<evidence type="ECO:0000256" key="8">
    <source>
        <dbReference type="ARBA" id="ARBA00023052"/>
    </source>
</evidence>
<feature type="binding site" evidence="11">
    <location>
        <position position="73"/>
    </location>
    <ligand>
        <name>thiamine diphosphate</name>
        <dbReference type="ChEBI" id="CHEBI:58937"/>
    </ligand>
</feature>
<dbReference type="CDD" id="cd02007">
    <property type="entry name" value="TPP_DXS"/>
    <property type="match status" value="1"/>
</dbReference>
<evidence type="ECO:0000256" key="6">
    <source>
        <dbReference type="ARBA" id="ARBA00022842"/>
    </source>
</evidence>
<dbReference type="Pfam" id="PF02779">
    <property type="entry name" value="Transket_pyr"/>
    <property type="match status" value="1"/>
</dbReference>
<keyword evidence="9 11" id="KW-0414">Isoprene biosynthesis</keyword>
<evidence type="ECO:0000256" key="1">
    <source>
        <dbReference type="ARBA" id="ARBA00004980"/>
    </source>
</evidence>
<dbReference type="GO" id="GO:0005829">
    <property type="term" value="C:cytosol"/>
    <property type="evidence" value="ECO:0007669"/>
    <property type="project" value="TreeGrafter"/>
</dbReference>
<feature type="binding site" evidence="11">
    <location>
        <position position="176"/>
    </location>
    <ligand>
        <name>thiamine diphosphate</name>
        <dbReference type="ChEBI" id="CHEBI:58937"/>
    </ligand>
</feature>
<evidence type="ECO:0000256" key="5">
    <source>
        <dbReference type="ARBA" id="ARBA00022723"/>
    </source>
</evidence>
<dbReference type="HAMAP" id="MF_00315">
    <property type="entry name" value="DXP_synth"/>
    <property type="match status" value="1"/>
</dbReference>
<sequence>MSILDTIQSPEDLRQLPEERLPEVAEAIRELIIDSVSVTGGHLGASLGVVELTIALHYIFNTPTDRLVWDVGHQSYPHKVLTGRKDRMYTMRQKGGLSGFTKRSESPYDPFGTGHSSTSISAALGMAMAAHRKGENRKAIAVIGDGAMGAGMAFEALNHAGHENPDLGMVVVLNDNEMSISPNVGALSCYLNRILSGDAYNKFRDGTGKVLKTISQSVWDAAKRAEEHMKGMLIPGTLFEELGFTYFGPIDGHDFSALLPTLKNIQNLNGPILLHLVTTKGKGFEPAESNPCTYHGVSPFDKQTGELQASNGKVSYTKVFGETLCELAEQNPDIVGITAAMREGTGLNLFEEKFPGRFYDVGIAEQHAVTFAAGMASEGMQPVCAIYSTFMQRAYDQLMHDVTLQDLPVIFALDRAGLVGADGATHAGAYDLTYLRAAPGLTIMAPADENELRHMLYTAVALKKPVALRYPRGSALGLEPEPPRVLKVGEGRQLREGGRAAIVAIGQTVHPSMDAARQLAEEGIEVAVYDARFVKPLDEDLMRQAASHGTLLCVEESSVQGGFGAACLEFFSQDGLLDKGLKVRTLGIPDRYIAHGTQAQLREEIGIDANGIAQSLKEMVG</sequence>
<dbReference type="NCBIfam" id="TIGR00204">
    <property type="entry name" value="dxs"/>
    <property type="match status" value="1"/>
</dbReference>
<dbReference type="Pfam" id="PF02780">
    <property type="entry name" value="Transketolase_C"/>
    <property type="match status" value="1"/>
</dbReference>
<gene>
    <name evidence="11 13" type="primary">dxs</name>
    <name evidence="13" type="ORF">MAGMO_0659</name>
</gene>
<keyword evidence="7 11" id="KW-0784">Thiamine biosynthesis</keyword>
<protein>
    <recommendedName>
        <fullName evidence="11">1-deoxy-D-xylulose-5-phosphate synthase</fullName>
        <ecNumber evidence="11">2.2.1.7</ecNumber>
    </recommendedName>
    <alternativeName>
        <fullName evidence="11">1-deoxyxylulose-5-phosphate synthase</fullName>
        <shortName evidence="11">DXP synthase</shortName>
        <shortName evidence="11">DXPS</shortName>
    </alternativeName>
</protein>
<dbReference type="InterPro" id="IPR033248">
    <property type="entry name" value="Transketolase_C"/>
</dbReference>
<proteinExistence type="inferred from homology"/>
<dbReference type="PANTHER" id="PTHR43322:SF5">
    <property type="entry name" value="1-DEOXY-D-XYLULOSE-5-PHOSPHATE SYNTHASE, CHLOROPLASTIC"/>
    <property type="match status" value="1"/>
</dbReference>
<evidence type="ECO:0000256" key="3">
    <source>
        <dbReference type="ARBA" id="ARBA00011738"/>
    </source>
</evidence>
<dbReference type="InterPro" id="IPR020826">
    <property type="entry name" value="Transketolase_BS"/>
</dbReference>
<keyword evidence="4 11" id="KW-0808">Transferase</keyword>
<comment type="cofactor">
    <cofactor evidence="11">
        <name>Mg(2+)</name>
        <dbReference type="ChEBI" id="CHEBI:18420"/>
    </cofactor>
    <text evidence="11">Binds 1 Mg(2+) ion per subunit.</text>
</comment>
<evidence type="ECO:0000256" key="11">
    <source>
        <dbReference type="HAMAP-Rule" id="MF_00315"/>
    </source>
</evidence>
<feature type="binding site" evidence="11">
    <location>
        <position position="145"/>
    </location>
    <ligand>
        <name>Mg(2+)</name>
        <dbReference type="ChEBI" id="CHEBI:18420"/>
    </ligand>
</feature>
<dbReference type="GO" id="GO:0030976">
    <property type="term" value="F:thiamine pyrophosphate binding"/>
    <property type="evidence" value="ECO:0007669"/>
    <property type="project" value="UniProtKB-UniRule"/>
</dbReference>
<dbReference type="GO" id="GO:0016114">
    <property type="term" value="P:terpenoid biosynthetic process"/>
    <property type="evidence" value="ECO:0007669"/>
    <property type="project" value="UniProtKB-UniRule"/>
</dbReference>
<dbReference type="GO" id="GO:0009228">
    <property type="term" value="P:thiamine biosynthetic process"/>
    <property type="evidence" value="ECO:0007669"/>
    <property type="project" value="UniProtKB-UniRule"/>
</dbReference>
<evidence type="ECO:0000313" key="13">
    <source>
        <dbReference type="EMBL" id="CRH04863.1"/>
    </source>
</evidence>
<evidence type="ECO:0000256" key="7">
    <source>
        <dbReference type="ARBA" id="ARBA00022977"/>
    </source>
</evidence>
<comment type="similarity">
    <text evidence="2 11">Belongs to the transketolase family. DXPS subfamily.</text>
</comment>
<comment type="subunit">
    <text evidence="3 11">Homodimer.</text>
</comment>
<feature type="binding site" evidence="11">
    <location>
        <begin position="146"/>
        <end position="147"/>
    </location>
    <ligand>
        <name>thiamine diphosphate</name>
        <dbReference type="ChEBI" id="CHEBI:58937"/>
    </ligand>
</feature>
<dbReference type="CDD" id="cd07033">
    <property type="entry name" value="TPP_PYR_DXS_TK_like"/>
    <property type="match status" value="1"/>
</dbReference>
<feature type="domain" description="Transketolase-like pyrimidine-binding" evidence="12">
    <location>
        <begin position="314"/>
        <end position="478"/>
    </location>
</feature>
<evidence type="ECO:0000256" key="10">
    <source>
        <dbReference type="ARBA" id="ARBA00055605"/>
    </source>
</evidence>
<dbReference type="PROSITE" id="PS00802">
    <property type="entry name" value="TRANSKETOLASE_2"/>
    <property type="match status" value="1"/>
</dbReference>
<reference evidence="13" key="1">
    <citation type="submission" date="2015-04" db="EMBL/GenBank/DDBJ databases">
        <authorList>
            <person name="Syromyatnikov M.Y."/>
            <person name="Popov V.N."/>
        </authorList>
    </citation>
    <scope>NUCLEOTIDE SEQUENCE</scope>
    <source>
        <strain evidence="13">MO-1</strain>
    </source>
</reference>
<dbReference type="GO" id="GO:0008661">
    <property type="term" value="F:1-deoxy-D-xylulose-5-phosphate synthase activity"/>
    <property type="evidence" value="ECO:0007669"/>
    <property type="project" value="UniProtKB-UniRule"/>
</dbReference>
<comment type="catalytic activity">
    <reaction evidence="11">
        <text>D-glyceraldehyde 3-phosphate + pyruvate + H(+) = 1-deoxy-D-xylulose 5-phosphate + CO2</text>
        <dbReference type="Rhea" id="RHEA:12605"/>
        <dbReference type="ChEBI" id="CHEBI:15361"/>
        <dbReference type="ChEBI" id="CHEBI:15378"/>
        <dbReference type="ChEBI" id="CHEBI:16526"/>
        <dbReference type="ChEBI" id="CHEBI:57792"/>
        <dbReference type="ChEBI" id="CHEBI:59776"/>
        <dbReference type="EC" id="2.2.1.7"/>
    </reaction>
</comment>
<evidence type="ECO:0000256" key="9">
    <source>
        <dbReference type="ARBA" id="ARBA00023229"/>
    </source>
</evidence>
<feature type="binding site" evidence="11">
    <location>
        <position position="284"/>
    </location>
    <ligand>
        <name>thiamine diphosphate</name>
        <dbReference type="ChEBI" id="CHEBI:58937"/>
    </ligand>
</feature>
<dbReference type="FunFam" id="3.40.50.970:FF:000005">
    <property type="entry name" value="1-deoxy-D-xylulose-5-phosphate synthase"/>
    <property type="match status" value="1"/>
</dbReference>
<dbReference type="NCBIfam" id="NF003933">
    <property type="entry name" value="PRK05444.2-2"/>
    <property type="match status" value="1"/>
</dbReference>
<dbReference type="SUPFAM" id="SSF52518">
    <property type="entry name" value="Thiamin diphosphate-binding fold (THDP-binding)"/>
    <property type="match status" value="2"/>
</dbReference>
<feature type="binding site" evidence="11">
    <location>
        <position position="365"/>
    </location>
    <ligand>
        <name>thiamine diphosphate</name>
        <dbReference type="ChEBI" id="CHEBI:58937"/>
    </ligand>
</feature>
<comment type="pathway">
    <text evidence="1 11">Metabolic intermediate biosynthesis; 1-deoxy-D-xylulose 5-phosphate biosynthesis; 1-deoxy-D-xylulose 5-phosphate from D-glyceraldehyde 3-phosphate and pyruvate: step 1/1.</text>
</comment>
<dbReference type="EMBL" id="LO017727">
    <property type="protein sequence ID" value="CRH04863.1"/>
    <property type="molecule type" value="Genomic_DNA"/>
</dbReference>
<dbReference type="GO" id="GO:0000287">
    <property type="term" value="F:magnesium ion binding"/>
    <property type="evidence" value="ECO:0007669"/>
    <property type="project" value="UniProtKB-UniRule"/>
</dbReference>
<dbReference type="InterPro" id="IPR049557">
    <property type="entry name" value="Transketolase_CS"/>
</dbReference>
<evidence type="ECO:0000259" key="12">
    <source>
        <dbReference type="SMART" id="SM00861"/>
    </source>
</evidence>
<dbReference type="Pfam" id="PF13292">
    <property type="entry name" value="DXP_synthase_N"/>
    <property type="match status" value="1"/>
</dbReference>
<dbReference type="Gene3D" id="3.40.50.970">
    <property type="match status" value="2"/>
</dbReference>
<evidence type="ECO:0000256" key="4">
    <source>
        <dbReference type="ARBA" id="ARBA00022679"/>
    </source>
</evidence>
<feature type="binding site" evidence="11">
    <location>
        <position position="176"/>
    </location>
    <ligand>
        <name>Mg(2+)</name>
        <dbReference type="ChEBI" id="CHEBI:18420"/>
    </ligand>
</feature>
<dbReference type="InterPro" id="IPR005475">
    <property type="entry name" value="Transketolase-like_Pyr-bd"/>
</dbReference>
<dbReference type="PROSITE" id="PS00801">
    <property type="entry name" value="TRANSKETOLASE_1"/>
    <property type="match status" value="1"/>
</dbReference>
<evidence type="ECO:0000256" key="2">
    <source>
        <dbReference type="ARBA" id="ARBA00011081"/>
    </source>
</evidence>
<dbReference type="InterPro" id="IPR009014">
    <property type="entry name" value="Transketo_C/PFOR_II"/>
</dbReference>
<keyword evidence="6 11" id="KW-0460">Magnesium</keyword>
<dbReference type="InterPro" id="IPR005477">
    <property type="entry name" value="Dxylulose-5-P_synthase"/>
</dbReference>
<comment type="cofactor">
    <cofactor evidence="11">
        <name>thiamine diphosphate</name>
        <dbReference type="ChEBI" id="CHEBI:58937"/>
    </cofactor>
    <text evidence="11">Binds 1 thiamine pyrophosphate per subunit.</text>
</comment>